<dbReference type="InterPro" id="IPR040442">
    <property type="entry name" value="Pyrv_kinase-like_dom_sf"/>
</dbReference>
<organism evidence="18">
    <name type="scientific">Hemiselmis andersenii</name>
    <name type="common">Cryptophyte alga</name>
    <dbReference type="NCBI Taxonomy" id="464988"/>
    <lineage>
        <taxon>Eukaryota</taxon>
        <taxon>Cryptophyceae</taxon>
        <taxon>Cryptomonadales</taxon>
        <taxon>Hemiselmidaceae</taxon>
        <taxon>Hemiselmis</taxon>
    </lineage>
</organism>
<evidence type="ECO:0000256" key="2">
    <source>
        <dbReference type="ARBA" id="ARBA00007837"/>
    </source>
</evidence>
<dbReference type="Pfam" id="PF02896">
    <property type="entry name" value="PEP-utilizers_C"/>
    <property type="match status" value="1"/>
</dbReference>
<evidence type="ECO:0000256" key="4">
    <source>
        <dbReference type="ARBA" id="ARBA00022679"/>
    </source>
</evidence>
<dbReference type="InterPro" id="IPR018274">
    <property type="entry name" value="PEP_util_AS"/>
</dbReference>
<dbReference type="InterPro" id="IPR013815">
    <property type="entry name" value="ATP_grasp_subdomain_1"/>
</dbReference>
<dbReference type="GO" id="GO:0016301">
    <property type="term" value="F:kinase activity"/>
    <property type="evidence" value="ECO:0007669"/>
    <property type="project" value="UniProtKB-UniRule"/>
</dbReference>
<evidence type="ECO:0000256" key="12">
    <source>
        <dbReference type="PIRSR" id="PIRSR000853-2"/>
    </source>
</evidence>
<evidence type="ECO:0000256" key="5">
    <source>
        <dbReference type="ARBA" id="ARBA00022723"/>
    </source>
</evidence>
<feature type="binding site" evidence="12">
    <location>
        <position position="628"/>
    </location>
    <ligand>
        <name>substrate</name>
    </ligand>
</feature>
<evidence type="ECO:0000259" key="16">
    <source>
        <dbReference type="Pfam" id="PF01326"/>
    </source>
</evidence>
<evidence type="ECO:0000256" key="13">
    <source>
        <dbReference type="PIRSR" id="PIRSR000853-3"/>
    </source>
</evidence>
<evidence type="ECO:0000313" key="18">
    <source>
        <dbReference type="EMBL" id="CAD8955123.1"/>
    </source>
</evidence>
<feature type="binding site" evidence="12">
    <location>
        <position position="836"/>
    </location>
    <ligand>
        <name>substrate</name>
    </ligand>
</feature>
<dbReference type="InterPro" id="IPR008279">
    <property type="entry name" value="PEP-util_enz_mobile_dom"/>
</dbReference>
<feature type="binding site" evidence="12">
    <location>
        <position position="835"/>
    </location>
    <ligand>
        <name>substrate</name>
    </ligand>
</feature>
<dbReference type="InterPro" id="IPR000121">
    <property type="entry name" value="PEP_util_C"/>
</dbReference>
<evidence type="ECO:0000259" key="15">
    <source>
        <dbReference type="Pfam" id="PF00391"/>
    </source>
</evidence>
<proteinExistence type="inferred from homology"/>
<comment type="catalytic activity">
    <reaction evidence="10">
        <text>pyruvate + phosphate + ATP = phosphoenolpyruvate + AMP + diphosphate + H(+)</text>
        <dbReference type="Rhea" id="RHEA:10756"/>
        <dbReference type="ChEBI" id="CHEBI:15361"/>
        <dbReference type="ChEBI" id="CHEBI:15378"/>
        <dbReference type="ChEBI" id="CHEBI:30616"/>
        <dbReference type="ChEBI" id="CHEBI:33019"/>
        <dbReference type="ChEBI" id="CHEBI:43474"/>
        <dbReference type="ChEBI" id="CHEBI:58702"/>
        <dbReference type="ChEBI" id="CHEBI:456215"/>
        <dbReference type="EC" id="2.7.9.1"/>
    </reaction>
</comment>
<dbReference type="SUPFAM" id="SSF56059">
    <property type="entry name" value="Glutathione synthetase ATP-binding domain-like"/>
    <property type="match status" value="1"/>
</dbReference>
<comment type="cofactor">
    <cofactor evidence="1 10 13">
        <name>Mg(2+)</name>
        <dbReference type="ChEBI" id="CHEBI:18420"/>
    </cofactor>
</comment>
<dbReference type="Gene3D" id="3.30.470.20">
    <property type="entry name" value="ATP-grasp fold, B domain"/>
    <property type="match status" value="1"/>
</dbReference>
<feature type="active site" description="Tele-phosphohistidine intermediate" evidence="11">
    <location>
        <position position="522"/>
    </location>
</feature>
<dbReference type="InterPro" id="IPR010121">
    <property type="entry name" value="Pyruvate_phosphate_dikinase"/>
</dbReference>
<sequence>MTCKPATHLTLAVAMLCISAAMCAGPTTLRGPSSPRIVQSKTQSVLSLRAGGLSERLRGGFMNMGGKKSLVYSFSKEGSDGDASMKAFLGGKGANLAEMSKLGLSVPPGFTISTEVCESYISHGNKLPPGAWEEVQAALKKVEKHMNMKMGDPTAPLLVSVRSGAAVSMPGMMDTVLNLGLNDEVVEGLAKITNERFAYDSYRRLLDMYGDVVMGVHHSLFEEALEELKEKKGVYNDNELSAGDLKELIGAYKEVYKKEGKAFPTKPEEQLLGAIEAVFASWNSDRAVVYRNINHITGLLGTAVTVQSMVFGNLGPTSGTGVLFSRNPSTGENKLYGEYLIDAQGEDVVAGIRTPDPISTLSEVMPDAYKELLENVEKLESHYMDMQDIEFTIQDRKLFMLQCRNGKRTGPAAVKIAVDMFKEGLITKDQAIGMVDASHLDQLLHPQFASEEAYKDRVIGKGLPASPGAAVGQIVFTPEEAEAFKAQGGAAILVRAETSPEDVSGMHAAEGILTNRGGMTSHAAVVARGWGKTCVSGCQELVVNDRAKTMELGGKTYGTGDWISLNGNTGEVIEGREALAPPTISGDLGTFMGWVDERRKCKVYTNADTPEDAAEARRNGAQGIGLVRTEHMFFASDERLMAVREMVMADTEDQRKKALEKLLPYQRSDFEGIFKAMDNCPVTIRLLDPPLHEFLPNGEMKDVCNMMAAELGLSVHAVTEKIAKLSEVNPMLGLRGCRLGIVHPEISEMQARAVMEAALAVKRAGHTPVPDIMVPLVGSVKELEHQAGLVRRVAEEVFAEAGDRVDYRVGTMIEIPRAALMAGDIAKVADFFSFGTNDLTQMTFGFSRDDVGSFLPAYLTGDIIPKDPFQVLDTDGVGQLIKLAVTKGRASNPKLKCGICGEHGGDPQSIDFVCGVGLDYVSCSPFRVPIARLAAAQSAIKADKAAK</sequence>
<dbReference type="Pfam" id="PF00391">
    <property type="entry name" value="PEP-utilizers"/>
    <property type="match status" value="1"/>
</dbReference>
<keyword evidence="6" id="KW-0547">Nucleotide-binding</keyword>
<keyword evidence="7" id="KW-0418">Kinase</keyword>
<name>A0A6U4ULC5_HEMAN</name>
<dbReference type="Gene3D" id="1.20.80.30">
    <property type="match status" value="1"/>
</dbReference>
<keyword evidence="9 13" id="KW-0460">Magnesium</keyword>
<feature type="chain" id="PRO_5030160426" description="Pyruvate, phosphate dikinase" evidence="14">
    <location>
        <begin position="24"/>
        <end position="947"/>
    </location>
</feature>
<dbReference type="InterPro" id="IPR023151">
    <property type="entry name" value="PEP_util_CS"/>
</dbReference>
<dbReference type="PANTHER" id="PTHR22931">
    <property type="entry name" value="PHOSPHOENOLPYRUVATE DIKINASE-RELATED"/>
    <property type="match status" value="1"/>
</dbReference>
<evidence type="ECO:0000256" key="1">
    <source>
        <dbReference type="ARBA" id="ARBA00001946"/>
    </source>
</evidence>
<dbReference type="Gene3D" id="3.20.20.60">
    <property type="entry name" value="Phosphoenolpyruvate-binding domains"/>
    <property type="match status" value="1"/>
</dbReference>
<evidence type="ECO:0000256" key="9">
    <source>
        <dbReference type="ARBA" id="ARBA00022842"/>
    </source>
</evidence>
<dbReference type="Pfam" id="PF01326">
    <property type="entry name" value="PPDK_N"/>
    <property type="match status" value="3"/>
</dbReference>
<feature type="domain" description="PEP-utilising enzyme C-terminal" evidence="17">
    <location>
        <begin position="586"/>
        <end position="938"/>
    </location>
</feature>
<feature type="binding site" evidence="13">
    <location>
        <position position="838"/>
    </location>
    <ligand>
        <name>Mg(2+)</name>
        <dbReference type="ChEBI" id="CHEBI:18420"/>
    </ligand>
</feature>
<protein>
    <recommendedName>
        <fullName evidence="3 10">Pyruvate, phosphate dikinase</fullName>
        <ecNumber evidence="3 10">2.7.9.1</ecNumber>
    </recommendedName>
</protein>
<dbReference type="GO" id="GO:0046872">
    <property type="term" value="F:metal ion binding"/>
    <property type="evidence" value="ECO:0007669"/>
    <property type="project" value="UniProtKB-UniRule"/>
</dbReference>
<feature type="domain" description="Pyruvate phosphate dikinase AMP/ATP-binding" evidence="16">
    <location>
        <begin position="369"/>
        <end position="423"/>
    </location>
</feature>
<dbReference type="PROSITE" id="PS00370">
    <property type="entry name" value="PEP_ENZYMES_PHOS_SITE"/>
    <property type="match status" value="1"/>
</dbReference>
<dbReference type="PANTHER" id="PTHR22931:SF9">
    <property type="entry name" value="PYRUVATE, PHOSPHATE DIKINASE 1, CHLOROPLASTIC"/>
    <property type="match status" value="1"/>
</dbReference>
<evidence type="ECO:0000256" key="14">
    <source>
        <dbReference type="SAM" id="SignalP"/>
    </source>
</evidence>
<evidence type="ECO:0000256" key="6">
    <source>
        <dbReference type="ARBA" id="ARBA00022741"/>
    </source>
</evidence>
<comment type="similarity">
    <text evidence="2 10">Belongs to the PEP-utilizing enzyme family.</text>
</comment>
<dbReference type="PIRSF" id="PIRSF000853">
    <property type="entry name" value="PPDK"/>
    <property type="match status" value="1"/>
</dbReference>
<evidence type="ECO:0000256" key="3">
    <source>
        <dbReference type="ARBA" id="ARBA00011994"/>
    </source>
</evidence>
<dbReference type="NCBIfam" id="NF004531">
    <property type="entry name" value="PRK05878.1"/>
    <property type="match status" value="1"/>
</dbReference>
<feature type="binding site" evidence="13">
    <location>
        <position position="814"/>
    </location>
    <ligand>
        <name>Mg(2+)</name>
        <dbReference type="ChEBI" id="CHEBI:18420"/>
    </ligand>
</feature>
<dbReference type="InterPro" id="IPR036637">
    <property type="entry name" value="Phosphohistidine_dom_sf"/>
</dbReference>
<feature type="binding site" evidence="12">
    <location>
        <position position="685"/>
    </location>
    <ligand>
        <name>substrate</name>
    </ligand>
</feature>
<feature type="binding site" evidence="12">
    <location>
        <position position="838"/>
    </location>
    <ligand>
        <name>substrate</name>
    </ligand>
</feature>
<feature type="binding site" evidence="12">
    <location>
        <position position="837"/>
    </location>
    <ligand>
        <name>substrate</name>
    </ligand>
</feature>
<feature type="domain" description="Pyruvate phosphate dikinase AMP/ATP-binding" evidence="16">
    <location>
        <begin position="88"/>
        <end position="124"/>
    </location>
</feature>
<evidence type="ECO:0000256" key="10">
    <source>
        <dbReference type="PIRNR" id="PIRNR000853"/>
    </source>
</evidence>
<dbReference type="InterPro" id="IPR002192">
    <property type="entry name" value="PPDK_AMP/ATP-bd"/>
</dbReference>
<evidence type="ECO:0000259" key="17">
    <source>
        <dbReference type="Pfam" id="PF02896"/>
    </source>
</evidence>
<keyword evidence="5 13" id="KW-0479">Metal-binding</keyword>
<dbReference type="Gene3D" id="3.50.30.10">
    <property type="entry name" value="Phosphohistidine domain"/>
    <property type="match status" value="1"/>
</dbReference>
<keyword evidence="4" id="KW-0808">Transferase</keyword>
<dbReference type="NCBIfam" id="TIGR01828">
    <property type="entry name" value="pyru_phos_dikin"/>
    <property type="match status" value="1"/>
</dbReference>
<keyword evidence="8" id="KW-0067">ATP-binding</keyword>
<dbReference type="PROSITE" id="PS00742">
    <property type="entry name" value="PEP_ENZYMES_2"/>
    <property type="match status" value="1"/>
</dbReference>
<dbReference type="EC" id="2.7.9.1" evidence="3 10"/>
<dbReference type="GO" id="GO:0005524">
    <property type="term" value="F:ATP binding"/>
    <property type="evidence" value="ECO:0007669"/>
    <property type="project" value="UniProtKB-UniRule"/>
</dbReference>
<evidence type="ECO:0000256" key="11">
    <source>
        <dbReference type="PIRSR" id="PIRSR000853-1"/>
    </source>
</evidence>
<feature type="active site" description="Proton donor" evidence="11">
    <location>
        <position position="900"/>
    </location>
</feature>
<dbReference type="SUPFAM" id="SSF51621">
    <property type="entry name" value="Phosphoenolpyruvate/pyruvate domain"/>
    <property type="match status" value="1"/>
</dbReference>
<dbReference type="AlphaFoldDB" id="A0A6U4ULC5"/>
<gene>
    <name evidence="18" type="ORF">HAND00432_LOCUS9661</name>
</gene>
<keyword evidence="14" id="KW-0732">Signal</keyword>
<reference evidence="18" key="1">
    <citation type="submission" date="2021-01" db="EMBL/GenBank/DDBJ databases">
        <authorList>
            <person name="Corre E."/>
            <person name="Pelletier E."/>
            <person name="Niang G."/>
            <person name="Scheremetjew M."/>
            <person name="Finn R."/>
            <person name="Kale V."/>
            <person name="Holt S."/>
            <person name="Cochrane G."/>
            <person name="Meng A."/>
            <person name="Brown T."/>
            <person name="Cohen L."/>
        </authorList>
    </citation>
    <scope>NUCLEOTIDE SEQUENCE</scope>
    <source>
        <strain evidence="18">CCMP644</strain>
    </source>
</reference>
<dbReference type="Gene3D" id="3.30.1490.20">
    <property type="entry name" value="ATP-grasp fold, A domain"/>
    <property type="match status" value="1"/>
</dbReference>
<dbReference type="GO" id="GO:0050242">
    <property type="term" value="F:pyruvate, phosphate dikinase activity"/>
    <property type="evidence" value="ECO:0007669"/>
    <property type="project" value="UniProtKB-UniRule"/>
</dbReference>
<dbReference type="EMBL" id="HBFX01016021">
    <property type="protein sequence ID" value="CAD8955123.1"/>
    <property type="molecule type" value="Transcribed_RNA"/>
</dbReference>
<dbReference type="SUPFAM" id="SSF52009">
    <property type="entry name" value="Phosphohistidine domain"/>
    <property type="match status" value="1"/>
</dbReference>
<dbReference type="Gene3D" id="1.10.189.10">
    <property type="entry name" value="Pyruvate Phosphate Dikinase, domain 2"/>
    <property type="match status" value="1"/>
</dbReference>
<feature type="domain" description="PEP-utilising enzyme mobile" evidence="15">
    <location>
        <begin position="491"/>
        <end position="570"/>
    </location>
</feature>
<feature type="binding site" evidence="12">
    <location>
        <position position="814"/>
    </location>
    <ligand>
        <name>substrate</name>
    </ligand>
</feature>
<evidence type="ECO:0000256" key="7">
    <source>
        <dbReference type="ARBA" id="ARBA00022777"/>
    </source>
</evidence>
<feature type="signal peptide" evidence="14">
    <location>
        <begin position="1"/>
        <end position="23"/>
    </location>
</feature>
<feature type="domain" description="Pyruvate phosphate dikinase AMP/ATP-binding" evidence="16">
    <location>
        <begin position="133"/>
        <end position="358"/>
    </location>
</feature>
<evidence type="ECO:0000256" key="8">
    <source>
        <dbReference type="ARBA" id="ARBA00022840"/>
    </source>
</evidence>
<dbReference type="InterPro" id="IPR015813">
    <property type="entry name" value="Pyrv/PenolPyrv_kinase-like_dom"/>
</dbReference>
<accession>A0A6U4ULC5</accession>